<comment type="caution">
    <text evidence="1">The sequence shown here is derived from an EMBL/GenBank/DDBJ whole genome shotgun (WGS) entry which is preliminary data.</text>
</comment>
<dbReference type="EMBL" id="SOCE01000001">
    <property type="protein sequence ID" value="TDU89571.1"/>
    <property type="molecule type" value="Genomic_DNA"/>
</dbReference>
<evidence type="ECO:0000313" key="1">
    <source>
        <dbReference type="EMBL" id="TDU89571.1"/>
    </source>
</evidence>
<accession>A0A4R7TBY3</accession>
<dbReference type="PANTHER" id="PTHR37816">
    <property type="entry name" value="YALI0E33011P"/>
    <property type="match status" value="1"/>
</dbReference>
<reference evidence="1 2" key="1">
    <citation type="submission" date="2019-03" db="EMBL/GenBank/DDBJ databases">
        <title>Genomic Encyclopedia of Type Strains, Phase III (KMG-III): the genomes of soil and plant-associated and newly described type strains.</title>
        <authorList>
            <person name="Whitman W."/>
        </authorList>
    </citation>
    <scope>NUCLEOTIDE SEQUENCE [LARGE SCALE GENOMIC DNA]</scope>
    <source>
        <strain evidence="1 2">VKM Ac-2575</strain>
    </source>
</reference>
<protein>
    <recommendedName>
        <fullName evidence="3">Adenylate kinase family enzyme</fullName>
    </recommendedName>
</protein>
<dbReference type="SUPFAM" id="SSF52540">
    <property type="entry name" value="P-loop containing nucleoside triphosphate hydrolases"/>
    <property type="match status" value="1"/>
</dbReference>
<name>A0A4R7TBY3_9ACTN</name>
<proteinExistence type="predicted"/>
<sequence>MVFGCAGSGKSTLARELASCAGLPLTERDALGELGSPHYREALRELARQPLWILDGAPYYEDDLIYAAADTLIFLDYPKRVVMWRVLRRTLLIELRRRPIGGHRPSGLAAWRDSQHPLRWAWKSHGARHHEGLAMISRPDLADAQILHFTHPAQARRWWLDRGLSGGS</sequence>
<dbReference type="Proteomes" id="UP000295151">
    <property type="component" value="Unassembled WGS sequence"/>
</dbReference>
<dbReference type="InterPro" id="IPR027417">
    <property type="entry name" value="P-loop_NTPase"/>
</dbReference>
<dbReference type="PANTHER" id="PTHR37816:SF1">
    <property type="entry name" value="TOXIN"/>
    <property type="match status" value="1"/>
</dbReference>
<evidence type="ECO:0000313" key="2">
    <source>
        <dbReference type="Proteomes" id="UP000295151"/>
    </source>
</evidence>
<organism evidence="1 2">
    <name type="scientific">Kribbella voronezhensis</name>
    <dbReference type="NCBI Taxonomy" id="2512212"/>
    <lineage>
        <taxon>Bacteria</taxon>
        <taxon>Bacillati</taxon>
        <taxon>Actinomycetota</taxon>
        <taxon>Actinomycetes</taxon>
        <taxon>Propionibacteriales</taxon>
        <taxon>Kribbellaceae</taxon>
        <taxon>Kribbella</taxon>
    </lineage>
</organism>
<keyword evidence="2" id="KW-1185">Reference proteome</keyword>
<dbReference type="InterPro" id="IPR052922">
    <property type="entry name" value="Cytidylate_Kinase-2"/>
</dbReference>
<dbReference type="AlphaFoldDB" id="A0A4R7TBY3"/>
<gene>
    <name evidence="1" type="ORF">EV138_3143</name>
</gene>
<dbReference type="Gene3D" id="3.40.50.300">
    <property type="entry name" value="P-loop containing nucleotide triphosphate hydrolases"/>
    <property type="match status" value="1"/>
</dbReference>
<evidence type="ECO:0008006" key="3">
    <source>
        <dbReference type="Google" id="ProtNLM"/>
    </source>
</evidence>